<accession>A0A3N4KJ12</accession>
<dbReference type="EMBL" id="ML119142">
    <property type="protein sequence ID" value="RPB10554.1"/>
    <property type="molecule type" value="Genomic_DNA"/>
</dbReference>
<reference evidence="1 2" key="1">
    <citation type="journal article" date="2018" name="Nat. Ecol. Evol.">
        <title>Pezizomycetes genomes reveal the molecular basis of ectomycorrhizal truffle lifestyle.</title>
        <authorList>
            <person name="Murat C."/>
            <person name="Payen T."/>
            <person name="Noel B."/>
            <person name="Kuo A."/>
            <person name="Morin E."/>
            <person name="Chen J."/>
            <person name="Kohler A."/>
            <person name="Krizsan K."/>
            <person name="Balestrini R."/>
            <person name="Da Silva C."/>
            <person name="Montanini B."/>
            <person name="Hainaut M."/>
            <person name="Levati E."/>
            <person name="Barry K.W."/>
            <person name="Belfiori B."/>
            <person name="Cichocki N."/>
            <person name="Clum A."/>
            <person name="Dockter R.B."/>
            <person name="Fauchery L."/>
            <person name="Guy J."/>
            <person name="Iotti M."/>
            <person name="Le Tacon F."/>
            <person name="Lindquist E.A."/>
            <person name="Lipzen A."/>
            <person name="Malagnac F."/>
            <person name="Mello A."/>
            <person name="Molinier V."/>
            <person name="Miyauchi S."/>
            <person name="Poulain J."/>
            <person name="Riccioni C."/>
            <person name="Rubini A."/>
            <person name="Sitrit Y."/>
            <person name="Splivallo R."/>
            <person name="Traeger S."/>
            <person name="Wang M."/>
            <person name="Zifcakova L."/>
            <person name="Wipf D."/>
            <person name="Zambonelli A."/>
            <person name="Paolocci F."/>
            <person name="Nowrousian M."/>
            <person name="Ottonello S."/>
            <person name="Baldrian P."/>
            <person name="Spatafora J.W."/>
            <person name="Henrissat B."/>
            <person name="Nagy L.G."/>
            <person name="Aury J.M."/>
            <person name="Wincker P."/>
            <person name="Grigoriev I.V."/>
            <person name="Bonfante P."/>
            <person name="Martin F.M."/>
        </authorList>
    </citation>
    <scope>NUCLEOTIDE SEQUENCE [LARGE SCALE GENOMIC DNA]</scope>
    <source>
        <strain evidence="1 2">CCBAS932</strain>
    </source>
</reference>
<sequence>MTPFVWLAGGCCLGIEGTRERKKREEESLSIAPDEYIPTPRSLCRMLFSHCRTATGDVGSGAKQGRWGVQSLLLPLFLLSLKVTKERSIYFQFGGVYKF</sequence>
<gene>
    <name evidence="1" type="ORF">P167DRAFT_247984</name>
</gene>
<proteinExistence type="predicted"/>
<dbReference type="Proteomes" id="UP000277580">
    <property type="component" value="Unassembled WGS sequence"/>
</dbReference>
<organism evidence="1 2">
    <name type="scientific">Morchella conica CCBAS932</name>
    <dbReference type="NCBI Taxonomy" id="1392247"/>
    <lineage>
        <taxon>Eukaryota</taxon>
        <taxon>Fungi</taxon>
        <taxon>Dikarya</taxon>
        <taxon>Ascomycota</taxon>
        <taxon>Pezizomycotina</taxon>
        <taxon>Pezizomycetes</taxon>
        <taxon>Pezizales</taxon>
        <taxon>Morchellaceae</taxon>
        <taxon>Morchella</taxon>
    </lineage>
</organism>
<evidence type="ECO:0000313" key="2">
    <source>
        <dbReference type="Proteomes" id="UP000277580"/>
    </source>
</evidence>
<dbReference type="AlphaFoldDB" id="A0A3N4KJ12"/>
<evidence type="ECO:0000313" key="1">
    <source>
        <dbReference type="EMBL" id="RPB10554.1"/>
    </source>
</evidence>
<protein>
    <submittedName>
        <fullName evidence="1">Uncharacterized protein</fullName>
    </submittedName>
</protein>
<dbReference type="InParanoid" id="A0A3N4KJ12"/>
<keyword evidence="2" id="KW-1185">Reference proteome</keyword>
<name>A0A3N4KJ12_9PEZI</name>